<organism evidence="5 6">
    <name type="scientific">Neorhizobium phenanthreniclasticum</name>
    <dbReference type="NCBI Taxonomy" id="3157917"/>
    <lineage>
        <taxon>Bacteria</taxon>
        <taxon>Pseudomonadati</taxon>
        <taxon>Pseudomonadota</taxon>
        <taxon>Alphaproteobacteria</taxon>
        <taxon>Hyphomicrobiales</taxon>
        <taxon>Rhizobiaceae</taxon>
        <taxon>Rhizobium/Agrobacterium group</taxon>
        <taxon>Neorhizobium</taxon>
    </lineage>
</organism>
<accession>A0ABV0M669</accession>
<dbReference type="SUPFAM" id="SSF46785">
    <property type="entry name" value="Winged helix' DNA-binding domain"/>
    <property type="match status" value="1"/>
</dbReference>
<dbReference type="InterPro" id="IPR011663">
    <property type="entry name" value="UTRA"/>
</dbReference>
<dbReference type="PANTHER" id="PTHR44846:SF17">
    <property type="entry name" value="GNTR-FAMILY TRANSCRIPTIONAL REGULATOR"/>
    <property type="match status" value="1"/>
</dbReference>
<dbReference type="PROSITE" id="PS50949">
    <property type="entry name" value="HTH_GNTR"/>
    <property type="match status" value="1"/>
</dbReference>
<dbReference type="InterPro" id="IPR028978">
    <property type="entry name" value="Chorismate_lyase_/UTRA_dom_sf"/>
</dbReference>
<evidence type="ECO:0000313" key="6">
    <source>
        <dbReference type="Proteomes" id="UP001496627"/>
    </source>
</evidence>
<dbReference type="SUPFAM" id="SSF64288">
    <property type="entry name" value="Chorismate lyase-like"/>
    <property type="match status" value="1"/>
</dbReference>
<dbReference type="PANTHER" id="PTHR44846">
    <property type="entry name" value="MANNOSYL-D-GLYCERATE TRANSPORT/METABOLISM SYSTEM REPRESSOR MNGR-RELATED"/>
    <property type="match status" value="1"/>
</dbReference>
<dbReference type="InterPro" id="IPR000524">
    <property type="entry name" value="Tscrpt_reg_HTH_GntR"/>
</dbReference>
<keyword evidence="2" id="KW-0238">DNA-binding</keyword>
<dbReference type="CDD" id="cd07377">
    <property type="entry name" value="WHTH_GntR"/>
    <property type="match status" value="1"/>
</dbReference>
<dbReference type="SMART" id="SM00345">
    <property type="entry name" value="HTH_GNTR"/>
    <property type="match status" value="1"/>
</dbReference>
<name>A0ABV0M669_9HYPH</name>
<evidence type="ECO:0000256" key="3">
    <source>
        <dbReference type="ARBA" id="ARBA00023163"/>
    </source>
</evidence>
<dbReference type="Gene3D" id="3.40.1410.10">
    <property type="entry name" value="Chorismate lyase-like"/>
    <property type="match status" value="1"/>
</dbReference>
<dbReference type="Pfam" id="PF00392">
    <property type="entry name" value="GntR"/>
    <property type="match status" value="1"/>
</dbReference>
<keyword evidence="6" id="KW-1185">Reference proteome</keyword>
<reference evidence="5 6" key="1">
    <citation type="submission" date="2024-05" db="EMBL/GenBank/DDBJ databases">
        <title>Neorhizobium sp. Rsf11, a plant growth promoting and heavy metal resistant PAH-degrader.</title>
        <authorList>
            <person name="Golubev S.N."/>
            <person name="Muratova A.Y."/>
            <person name="Markelova M.I."/>
        </authorList>
    </citation>
    <scope>NUCLEOTIDE SEQUENCE [LARGE SCALE GENOMIC DNA]</scope>
    <source>
        <strain evidence="5 6">Rsf11</strain>
    </source>
</reference>
<dbReference type="EMBL" id="JBEAAL010000017">
    <property type="protein sequence ID" value="MEQ1407342.1"/>
    <property type="molecule type" value="Genomic_DNA"/>
</dbReference>
<protein>
    <submittedName>
        <fullName evidence="5">GntR family transcriptional regulator</fullName>
    </submittedName>
</protein>
<dbReference type="Proteomes" id="UP001496627">
    <property type="component" value="Unassembled WGS sequence"/>
</dbReference>
<dbReference type="SMART" id="SM00866">
    <property type="entry name" value="UTRA"/>
    <property type="match status" value="1"/>
</dbReference>
<dbReference type="InterPro" id="IPR036390">
    <property type="entry name" value="WH_DNA-bd_sf"/>
</dbReference>
<dbReference type="RefSeq" id="WP_348863784.1">
    <property type="nucleotide sequence ID" value="NZ_JBEAAL010000017.1"/>
</dbReference>
<dbReference type="InterPro" id="IPR050679">
    <property type="entry name" value="Bact_HTH_transcr_reg"/>
</dbReference>
<evidence type="ECO:0000259" key="4">
    <source>
        <dbReference type="PROSITE" id="PS50949"/>
    </source>
</evidence>
<feature type="domain" description="HTH gntR-type" evidence="4">
    <location>
        <begin position="2"/>
        <end position="70"/>
    </location>
</feature>
<dbReference type="InterPro" id="IPR036388">
    <property type="entry name" value="WH-like_DNA-bd_sf"/>
</dbReference>
<comment type="caution">
    <text evidence="5">The sequence shown here is derived from an EMBL/GenBank/DDBJ whole genome shotgun (WGS) entry which is preliminary data.</text>
</comment>
<sequence length="236" mass="26326">MEPQWFRVYQAVKKAILVGEMLPGSQVPAEFDLSEQYGVSRNTVRRAYLALSQEGLIRSVNGRGSFVMQTGLTYEVDATSRFRDVLDQQGVRSAIRIVESQEVPADEEIANILHLESGHPLLRVTTLILGDEVPFILTVRHIRADLVVDLDRKLKETDSLTQIARREGLGQLRRVSTTVAARLPTERESALLQCPVNAPVLVVHSTGRIDNGLLLECQRAAMNSQLIRLSFQAEGR</sequence>
<gene>
    <name evidence="5" type="ORF">ABK249_20635</name>
</gene>
<evidence type="ECO:0000256" key="1">
    <source>
        <dbReference type="ARBA" id="ARBA00023015"/>
    </source>
</evidence>
<evidence type="ECO:0000256" key="2">
    <source>
        <dbReference type="ARBA" id="ARBA00023125"/>
    </source>
</evidence>
<dbReference type="PRINTS" id="PR00035">
    <property type="entry name" value="HTHGNTR"/>
</dbReference>
<dbReference type="Gene3D" id="1.10.10.10">
    <property type="entry name" value="Winged helix-like DNA-binding domain superfamily/Winged helix DNA-binding domain"/>
    <property type="match status" value="1"/>
</dbReference>
<proteinExistence type="predicted"/>
<evidence type="ECO:0000313" key="5">
    <source>
        <dbReference type="EMBL" id="MEQ1407342.1"/>
    </source>
</evidence>
<dbReference type="Pfam" id="PF07702">
    <property type="entry name" value="UTRA"/>
    <property type="match status" value="1"/>
</dbReference>
<keyword evidence="1" id="KW-0805">Transcription regulation</keyword>
<keyword evidence="3" id="KW-0804">Transcription</keyword>